<reference evidence="1 2" key="2">
    <citation type="journal article" date="2009" name="PLoS ONE">
        <title>An integrated genetic and cytogenetic map of the cucumber genome.</title>
        <authorList>
            <person name="Ren Y."/>
            <person name="Zhang Z."/>
            <person name="Liu J."/>
            <person name="Staub J.E."/>
            <person name="Han Y."/>
            <person name="Cheng Z."/>
            <person name="Li X."/>
            <person name="Lu J."/>
            <person name="Miao H."/>
            <person name="Kang H."/>
            <person name="Xie B."/>
            <person name="Gu X."/>
            <person name="Wang X."/>
            <person name="Du Y."/>
            <person name="Jin W."/>
            <person name="Huang S."/>
        </authorList>
    </citation>
    <scope>NUCLEOTIDE SEQUENCE [LARGE SCALE GENOMIC DNA]</scope>
    <source>
        <strain evidence="2">cv. 9930</strain>
    </source>
</reference>
<accession>A0A0A0LCK6</accession>
<proteinExistence type="predicted"/>
<dbReference type="Proteomes" id="UP000029981">
    <property type="component" value="Chromosome 3"/>
</dbReference>
<dbReference type="Gramene" id="KGN59750">
    <property type="protein sequence ID" value="KGN59750"/>
    <property type="gene ID" value="Csa_3G842720"/>
</dbReference>
<protein>
    <submittedName>
        <fullName evidence="1">Uncharacterized protein</fullName>
    </submittedName>
</protein>
<evidence type="ECO:0000313" key="1">
    <source>
        <dbReference type="EMBL" id="KGN59750.1"/>
    </source>
</evidence>
<reference evidence="1 2" key="3">
    <citation type="journal article" date="2010" name="BMC Genomics">
        <title>Transcriptome sequencing and comparative analysis of cucumber flowers with different sex types.</title>
        <authorList>
            <person name="Guo S."/>
            <person name="Zheng Y."/>
            <person name="Joung J.G."/>
            <person name="Liu S."/>
            <person name="Zhang Z."/>
            <person name="Crasta O.R."/>
            <person name="Sobral B.W."/>
            <person name="Xu Y."/>
            <person name="Huang S."/>
            <person name="Fei Z."/>
        </authorList>
    </citation>
    <scope>NUCLEOTIDE SEQUENCE [LARGE SCALE GENOMIC DNA]</scope>
    <source>
        <strain evidence="2">cv. 9930</strain>
    </source>
</reference>
<keyword evidence="2" id="KW-1185">Reference proteome</keyword>
<dbReference type="AlphaFoldDB" id="A0A0A0LCK6"/>
<evidence type="ECO:0000313" key="2">
    <source>
        <dbReference type="Proteomes" id="UP000029981"/>
    </source>
</evidence>
<dbReference type="EMBL" id="CM002924">
    <property type="protein sequence ID" value="KGN59750.1"/>
    <property type="molecule type" value="Genomic_DNA"/>
</dbReference>
<gene>
    <name evidence="1" type="ORF">Csa_3G842720</name>
</gene>
<name>A0A0A0LCK6_CUCSA</name>
<organism evidence="1 2">
    <name type="scientific">Cucumis sativus</name>
    <name type="common">Cucumber</name>
    <dbReference type="NCBI Taxonomy" id="3659"/>
    <lineage>
        <taxon>Eukaryota</taxon>
        <taxon>Viridiplantae</taxon>
        <taxon>Streptophyta</taxon>
        <taxon>Embryophyta</taxon>
        <taxon>Tracheophyta</taxon>
        <taxon>Spermatophyta</taxon>
        <taxon>Magnoliopsida</taxon>
        <taxon>eudicotyledons</taxon>
        <taxon>Gunneridae</taxon>
        <taxon>Pentapetalae</taxon>
        <taxon>rosids</taxon>
        <taxon>fabids</taxon>
        <taxon>Cucurbitales</taxon>
        <taxon>Cucurbitaceae</taxon>
        <taxon>Benincaseae</taxon>
        <taxon>Cucumis</taxon>
    </lineage>
</organism>
<sequence length="74" mass="8692">MRQGAHRRIHKPTTAILSHCLRRLSPLKILHQKLFNANLLEQPQWPMVIHDRNFIEDVESSTDKFLKSGDHNLL</sequence>
<reference evidence="1 2" key="4">
    <citation type="journal article" date="2011" name="BMC Genomics">
        <title>RNA-Seq improves annotation of protein-coding genes in the cucumber genome.</title>
        <authorList>
            <person name="Li Z."/>
            <person name="Zhang Z."/>
            <person name="Yan P."/>
            <person name="Huang S."/>
            <person name="Fei Z."/>
            <person name="Lin K."/>
        </authorList>
    </citation>
    <scope>NUCLEOTIDE SEQUENCE [LARGE SCALE GENOMIC DNA]</scope>
    <source>
        <strain evidence="2">cv. 9930</strain>
    </source>
</reference>
<reference evidence="1 2" key="1">
    <citation type="journal article" date="2009" name="Nat. Genet.">
        <title>The genome of the cucumber, Cucumis sativus L.</title>
        <authorList>
            <person name="Huang S."/>
            <person name="Li R."/>
            <person name="Zhang Z."/>
            <person name="Li L."/>
            <person name="Gu X."/>
            <person name="Fan W."/>
            <person name="Lucas W.J."/>
            <person name="Wang X."/>
            <person name="Xie B."/>
            <person name="Ni P."/>
            <person name="Ren Y."/>
            <person name="Zhu H."/>
            <person name="Li J."/>
            <person name="Lin K."/>
            <person name="Jin W."/>
            <person name="Fei Z."/>
            <person name="Li G."/>
            <person name="Staub J."/>
            <person name="Kilian A."/>
            <person name="van der Vossen E.A."/>
            <person name="Wu Y."/>
            <person name="Guo J."/>
            <person name="He J."/>
            <person name="Jia Z."/>
            <person name="Ren Y."/>
            <person name="Tian G."/>
            <person name="Lu Y."/>
            <person name="Ruan J."/>
            <person name="Qian W."/>
            <person name="Wang M."/>
            <person name="Huang Q."/>
            <person name="Li B."/>
            <person name="Xuan Z."/>
            <person name="Cao J."/>
            <person name="Asan"/>
            <person name="Wu Z."/>
            <person name="Zhang J."/>
            <person name="Cai Q."/>
            <person name="Bai Y."/>
            <person name="Zhao B."/>
            <person name="Han Y."/>
            <person name="Li Y."/>
            <person name="Li X."/>
            <person name="Wang S."/>
            <person name="Shi Q."/>
            <person name="Liu S."/>
            <person name="Cho W.K."/>
            <person name="Kim J.Y."/>
            <person name="Xu Y."/>
            <person name="Heller-Uszynska K."/>
            <person name="Miao H."/>
            <person name="Cheng Z."/>
            <person name="Zhang S."/>
            <person name="Wu J."/>
            <person name="Yang Y."/>
            <person name="Kang H."/>
            <person name="Li M."/>
            <person name="Liang H."/>
            <person name="Ren X."/>
            <person name="Shi Z."/>
            <person name="Wen M."/>
            <person name="Jian M."/>
            <person name="Yang H."/>
            <person name="Zhang G."/>
            <person name="Yang Z."/>
            <person name="Chen R."/>
            <person name="Liu S."/>
            <person name="Li J."/>
            <person name="Ma L."/>
            <person name="Liu H."/>
            <person name="Zhou Y."/>
            <person name="Zhao J."/>
            <person name="Fang X."/>
            <person name="Li G."/>
            <person name="Fang L."/>
            <person name="Li Y."/>
            <person name="Liu D."/>
            <person name="Zheng H."/>
            <person name="Zhang Y."/>
            <person name="Qin N."/>
            <person name="Li Z."/>
            <person name="Yang G."/>
            <person name="Yang S."/>
            <person name="Bolund L."/>
            <person name="Kristiansen K."/>
            <person name="Zheng H."/>
            <person name="Li S."/>
            <person name="Zhang X."/>
            <person name="Yang H."/>
            <person name="Wang J."/>
            <person name="Sun R."/>
            <person name="Zhang B."/>
            <person name="Jiang S."/>
            <person name="Wang J."/>
            <person name="Du Y."/>
            <person name="Li S."/>
        </authorList>
    </citation>
    <scope>NUCLEOTIDE SEQUENCE [LARGE SCALE GENOMIC DNA]</scope>
    <source>
        <strain evidence="2">cv. 9930</strain>
    </source>
</reference>